<name>A0A6L2PTR5_COPFO</name>
<accession>A0A6L2PTR5</accession>
<comment type="caution">
    <text evidence="1">The sequence shown here is derived from an EMBL/GenBank/DDBJ whole genome shotgun (WGS) entry which is preliminary data.</text>
</comment>
<dbReference type="EMBL" id="BLKM01000588">
    <property type="protein sequence ID" value="GFG36001.1"/>
    <property type="molecule type" value="Genomic_DNA"/>
</dbReference>
<dbReference type="InParanoid" id="A0A6L2PTR5"/>
<reference evidence="2" key="1">
    <citation type="submission" date="2020-01" db="EMBL/GenBank/DDBJ databases">
        <title>Draft genome sequence of the Termite Coptotermes fromosanus.</title>
        <authorList>
            <person name="Itakura S."/>
            <person name="Yosikawa Y."/>
            <person name="Umezawa K."/>
        </authorList>
    </citation>
    <scope>NUCLEOTIDE SEQUENCE [LARGE SCALE GENOMIC DNA]</scope>
</reference>
<proteinExistence type="predicted"/>
<protein>
    <submittedName>
        <fullName evidence="1">Uncharacterized protein</fullName>
    </submittedName>
</protein>
<keyword evidence="2" id="KW-1185">Reference proteome</keyword>
<sequence length="55" mass="6039">MRKCGDEEDAAAIVRGATSRVVGELPRLWRLETHRQEALTGTTATWGWEAAAEIA</sequence>
<dbReference type="Proteomes" id="UP000502823">
    <property type="component" value="Unassembled WGS sequence"/>
</dbReference>
<feature type="non-terminal residue" evidence="1">
    <location>
        <position position="55"/>
    </location>
</feature>
<evidence type="ECO:0000313" key="1">
    <source>
        <dbReference type="EMBL" id="GFG36001.1"/>
    </source>
</evidence>
<dbReference type="AlphaFoldDB" id="A0A6L2PTR5"/>
<evidence type="ECO:0000313" key="2">
    <source>
        <dbReference type="Proteomes" id="UP000502823"/>
    </source>
</evidence>
<gene>
    <name evidence="1" type="ORF">Cfor_03582</name>
</gene>
<organism evidence="1 2">
    <name type="scientific">Coptotermes formosanus</name>
    <name type="common">Formosan subterranean termite</name>
    <dbReference type="NCBI Taxonomy" id="36987"/>
    <lineage>
        <taxon>Eukaryota</taxon>
        <taxon>Metazoa</taxon>
        <taxon>Ecdysozoa</taxon>
        <taxon>Arthropoda</taxon>
        <taxon>Hexapoda</taxon>
        <taxon>Insecta</taxon>
        <taxon>Pterygota</taxon>
        <taxon>Neoptera</taxon>
        <taxon>Polyneoptera</taxon>
        <taxon>Dictyoptera</taxon>
        <taxon>Blattodea</taxon>
        <taxon>Blattoidea</taxon>
        <taxon>Termitoidae</taxon>
        <taxon>Rhinotermitidae</taxon>
        <taxon>Coptotermes</taxon>
    </lineage>
</organism>